<evidence type="ECO:0000256" key="1">
    <source>
        <dbReference type="SAM" id="MobiDB-lite"/>
    </source>
</evidence>
<sequence>MATAALIADPTRTRVRRPSRGSARQVRPVTQPVTAIRGPQVRQTPVAGVRSCRDAGVVPVRDLDVQWRLTNRGIAVIMVVGLLIAAAALTVIGATVARVTSDDYRPTAQSAVR</sequence>
<keyword evidence="4" id="KW-1185">Reference proteome</keyword>
<keyword evidence="2" id="KW-0812">Transmembrane</keyword>
<evidence type="ECO:0000256" key="2">
    <source>
        <dbReference type="SAM" id="Phobius"/>
    </source>
</evidence>
<dbReference type="RefSeq" id="WP_179748053.1">
    <property type="nucleotide sequence ID" value="NZ_JACCBU010000001.1"/>
</dbReference>
<proteinExistence type="predicted"/>
<name>A0A7Y9I381_9ACTN</name>
<dbReference type="EMBL" id="JACCBU010000001">
    <property type="protein sequence ID" value="NYE69312.1"/>
    <property type="molecule type" value="Genomic_DNA"/>
</dbReference>
<keyword evidence="2" id="KW-1133">Transmembrane helix</keyword>
<dbReference type="Proteomes" id="UP000569914">
    <property type="component" value="Unassembled WGS sequence"/>
</dbReference>
<feature type="transmembrane region" description="Helical" evidence="2">
    <location>
        <begin position="74"/>
        <end position="97"/>
    </location>
</feature>
<evidence type="ECO:0000313" key="3">
    <source>
        <dbReference type="EMBL" id="NYE69312.1"/>
    </source>
</evidence>
<keyword evidence="2" id="KW-0472">Membrane</keyword>
<reference evidence="3 4" key="1">
    <citation type="submission" date="2020-07" db="EMBL/GenBank/DDBJ databases">
        <title>Sequencing the genomes of 1000 actinobacteria strains.</title>
        <authorList>
            <person name="Klenk H.-P."/>
        </authorList>
    </citation>
    <scope>NUCLEOTIDE SEQUENCE [LARGE SCALE GENOMIC DNA]</scope>
    <source>
        <strain evidence="3 4">DSM 22083</strain>
    </source>
</reference>
<feature type="region of interest" description="Disordered" evidence="1">
    <location>
        <begin position="1"/>
        <end position="29"/>
    </location>
</feature>
<organism evidence="3 4">
    <name type="scientific">Microlunatus parietis</name>
    <dbReference type="NCBI Taxonomy" id="682979"/>
    <lineage>
        <taxon>Bacteria</taxon>
        <taxon>Bacillati</taxon>
        <taxon>Actinomycetota</taxon>
        <taxon>Actinomycetes</taxon>
        <taxon>Propionibacteriales</taxon>
        <taxon>Propionibacteriaceae</taxon>
        <taxon>Microlunatus</taxon>
    </lineage>
</organism>
<dbReference type="AlphaFoldDB" id="A0A7Y9I381"/>
<accession>A0A7Y9I381</accession>
<gene>
    <name evidence="3" type="ORF">BKA15_000641</name>
</gene>
<evidence type="ECO:0000313" key="4">
    <source>
        <dbReference type="Proteomes" id="UP000569914"/>
    </source>
</evidence>
<protein>
    <submittedName>
        <fullName evidence="3">Uncharacterized protein</fullName>
    </submittedName>
</protein>
<comment type="caution">
    <text evidence="3">The sequence shown here is derived from an EMBL/GenBank/DDBJ whole genome shotgun (WGS) entry which is preliminary data.</text>
</comment>